<organism evidence="6 7">
    <name type="scientific">Kingdonia uniflora</name>
    <dbReference type="NCBI Taxonomy" id="39325"/>
    <lineage>
        <taxon>Eukaryota</taxon>
        <taxon>Viridiplantae</taxon>
        <taxon>Streptophyta</taxon>
        <taxon>Embryophyta</taxon>
        <taxon>Tracheophyta</taxon>
        <taxon>Spermatophyta</taxon>
        <taxon>Magnoliopsida</taxon>
        <taxon>Ranunculales</taxon>
        <taxon>Circaeasteraceae</taxon>
        <taxon>Kingdonia</taxon>
    </lineage>
</organism>
<evidence type="ECO:0000256" key="4">
    <source>
        <dbReference type="ARBA" id="ARBA00023004"/>
    </source>
</evidence>
<keyword evidence="2" id="KW-0349">Heme</keyword>
<dbReference type="PRINTS" id="PR00188">
    <property type="entry name" value="PLANTGLOBIN"/>
</dbReference>
<proteinExistence type="inferred from homology"/>
<comment type="caution">
    <text evidence="6">The sequence shown here is derived from an EMBL/GenBank/DDBJ whole genome shotgun (WGS) entry which is preliminary data.</text>
</comment>
<dbReference type="Pfam" id="PF00042">
    <property type="entry name" value="Globin"/>
    <property type="match status" value="1"/>
</dbReference>
<dbReference type="InterPro" id="IPR000971">
    <property type="entry name" value="Globin"/>
</dbReference>
<feature type="domain" description="Globin" evidence="5">
    <location>
        <begin position="1"/>
        <end position="147"/>
    </location>
</feature>
<dbReference type="Gene3D" id="1.10.490.10">
    <property type="entry name" value="Globins"/>
    <property type="match status" value="1"/>
</dbReference>
<dbReference type="AlphaFoldDB" id="A0A7J7NWV0"/>
<evidence type="ECO:0000256" key="3">
    <source>
        <dbReference type="ARBA" id="ARBA00022723"/>
    </source>
</evidence>
<sequence>MSSISFERSWQISLESATELWLDFPSISIFEMAPVAKGMFSYLKDFDEIPQKDPRLKAHTVVLFKMTCEAAVQLREKGEVVVSENTLKNLGSLHVKKGVIDPHFEVVKEALLRTIKETVGERWSEEMGSTWAEAYDQLAATIKPKMKA</sequence>
<reference evidence="6 7" key="1">
    <citation type="journal article" date="2020" name="IScience">
        <title>Genome Sequencing of the Endangered Kingdonia uniflora (Circaeasteraceae, Ranunculales) Reveals Potential Mechanisms of Evolutionary Specialization.</title>
        <authorList>
            <person name="Sun Y."/>
            <person name="Deng T."/>
            <person name="Zhang A."/>
            <person name="Moore M.J."/>
            <person name="Landis J.B."/>
            <person name="Lin N."/>
            <person name="Zhang H."/>
            <person name="Zhang X."/>
            <person name="Huang J."/>
            <person name="Zhang X."/>
            <person name="Sun H."/>
            <person name="Wang H."/>
        </authorList>
    </citation>
    <scope>NUCLEOTIDE SEQUENCE [LARGE SCALE GENOMIC DNA]</scope>
    <source>
        <strain evidence="6">TB1705</strain>
        <tissue evidence="6">Leaf</tissue>
    </source>
</reference>
<gene>
    <name evidence="6" type="ORF">GIB67_018097</name>
</gene>
<evidence type="ECO:0000256" key="2">
    <source>
        <dbReference type="ARBA" id="ARBA00022617"/>
    </source>
</evidence>
<dbReference type="GO" id="GO:0046872">
    <property type="term" value="F:metal ion binding"/>
    <property type="evidence" value="ECO:0007669"/>
    <property type="project" value="UniProtKB-KW"/>
</dbReference>
<evidence type="ECO:0000259" key="5">
    <source>
        <dbReference type="PROSITE" id="PS01033"/>
    </source>
</evidence>
<keyword evidence="7" id="KW-1185">Reference proteome</keyword>
<dbReference type="InterPro" id="IPR012292">
    <property type="entry name" value="Globin/Proto"/>
</dbReference>
<evidence type="ECO:0000256" key="1">
    <source>
        <dbReference type="ARBA" id="ARBA00007609"/>
    </source>
</evidence>
<dbReference type="GO" id="GO:0020037">
    <property type="term" value="F:heme binding"/>
    <property type="evidence" value="ECO:0007669"/>
    <property type="project" value="InterPro"/>
</dbReference>
<accession>A0A7J7NWV0</accession>
<protein>
    <recommendedName>
        <fullName evidence="5">Globin domain-containing protein</fullName>
    </recommendedName>
</protein>
<keyword evidence="4" id="KW-0408">Iron</keyword>
<evidence type="ECO:0000313" key="7">
    <source>
        <dbReference type="Proteomes" id="UP000541444"/>
    </source>
</evidence>
<evidence type="ECO:0000313" key="6">
    <source>
        <dbReference type="EMBL" id="KAF6171573.1"/>
    </source>
</evidence>
<dbReference type="PROSITE" id="PS01033">
    <property type="entry name" value="GLOBIN"/>
    <property type="match status" value="1"/>
</dbReference>
<dbReference type="GO" id="GO:0019825">
    <property type="term" value="F:oxygen binding"/>
    <property type="evidence" value="ECO:0007669"/>
    <property type="project" value="InterPro"/>
</dbReference>
<dbReference type="OrthoDB" id="436496at2759"/>
<dbReference type="InterPro" id="IPR009050">
    <property type="entry name" value="Globin-like_sf"/>
</dbReference>
<keyword evidence="3" id="KW-0479">Metal-binding</keyword>
<comment type="similarity">
    <text evidence="1">Belongs to the plant globin family.</text>
</comment>
<dbReference type="Proteomes" id="UP000541444">
    <property type="component" value="Unassembled WGS sequence"/>
</dbReference>
<dbReference type="InterPro" id="IPR001032">
    <property type="entry name" value="Leghaemoglobin-like"/>
</dbReference>
<dbReference type="PANTHER" id="PTHR22924:SF92">
    <property type="entry name" value="NON-SYMBIOTIC HEMOGLOBIN 2"/>
    <property type="match status" value="1"/>
</dbReference>
<dbReference type="PANTHER" id="PTHR22924">
    <property type="entry name" value="LEGHEMOGLOBIN-RELATED"/>
    <property type="match status" value="1"/>
</dbReference>
<dbReference type="EMBL" id="JACGCM010000479">
    <property type="protein sequence ID" value="KAF6171573.1"/>
    <property type="molecule type" value="Genomic_DNA"/>
</dbReference>
<name>A0A7J7NWV0_9MAGN</name>
<dbReference type="SUPFAM" id="SSF46458">
    <property type="entry name" value="Globin-like"/>
    <property type="match status" value="1"/>
</dbReference>